<dbReference type="EMBL" id="CP026948">
    <property type="protein sequence ID" value="AWB83639.1"/>
    <property type="molecule type" value="Genomic_DNA"/>
</dbReference>
<dbReference type="InterPro" id="IPR009003">
    <property type="entry name" value="Peptidase_S1_PA"/>
</dbReference>
<organism evidence="1 2">
    <name type="scientific">Corynebacterium liangguodongii</name>
    <dbReference type="NCBI Taxonomy" id="2079535"/>
    <lineage>
        <taxon>Bacteria</taxon>
        <taxon>Bacillati</taxon>
        <taxon>Actinomycetota</taxon>
        <taxon>Actinomycetes</taxon>
        <taxon>Mycobacteriales</taxon>
        <taxon>Corynebacteriaceae</taxon>
        <taxon>Corynebacterium</taxon>
    </lineage>
</organism>
<dbReference type="KEGG" id="clia:C3E79_03345"/>
<dbReference type="GO" id="GO:0004252">
    <property type="term" value="F:serine-type endopeptidase activity"/>
    <property type="evidence" value="ECO:0007669"/>
    <property type="project" value="InterPro"/>
</dbReference>
<keyword evidence="2" id="KW-1185">Reference proteome</keyword>
<dbReference type="Proteomes" id="UP000244754">
    <property type="component" value="Chromosome"/>
</dbReference>
<dbReference type="SUPFAM" id="SSF50494">
    <property type="entry name" value="Trypsin-like serine proteases"/>
    <property type="match status" value="1"/>
</dbReference>
<dbReference type="AlphaFoldDB" id="A0A2S0WCZ3"/>
<proteinExistence type="predicted"/>
<gene>
    <name evidence="1" type="ORF">C3E79_03345</name>
</gene>
<name>A0A2S0WCZ3_9CORY</name>
<dbReference type="Pfam" id="PF00089">
    <property type="entry name" value="Trypsin"/>
    <property type="match status" value="1"/>
</dbReference>
<dbReference type="InterPro" id="IPR001254">
    <property type="entry name" value="Trypsin_dom"/>
</dbReference>
<sequence length="275" mass="30006">MKLAKTTDKGPVHGFYTSIVGIGLIVWLSLVLAPLAQASAGSFGVDDIDRVGVQQSLGKIWIRSERADDLEQICNAVYVRESIWVTSQHCFPEGGATYFLAQPERTWDEIAQVEIVSNDRDLAFFQTLHRKEGKPLSAPSHFPSKGEKLSLVAFNGEGSSKLRVVPLELVGRIDRLRTTEGWTFRDLIVTVSVTQRSTCRGDSGAPILSGDQLVGLHTAGESGNQCDIGSGKYSAESYIHFNSAEIQEVLSRFTHADDETDSFSSLAVCPLACLE</sequence>
<dbReference type="OrthoDB" id="4536940at2"/>
<evidence type="ECO:0000313" key="1">
    <source>
        <dbReference type="EMBL" id="AWB83639.1"/>
    </source>
</evidence>
<dbReference type="GO" id="GO:0006508">
    <property type="term" value="P:proteolysis"/>
    <property type="evidence" value="ECO:0007669"/>
    <property type="project" value="InterPro"/>
</dbReference>
<protein>
    <submittedName>
        <fullName evidence="1">Uncharacterized protein</fullName>
    </submittedName>
</protein>
<evidence type="ECO:0000313" key="2">
    <source>
        <dbReference type="Proteomes" id="UP000244754"/>
    </source>
</evidence>
<dbReference type="RefSeq" id="WP_108403629.1">
    <property type="nucleotide sequence ID" value="NZ_CP026948.1"/>
</dbReference>
<reference evidence="2" key="1">
    <citation type="submission" date="2018-01" db="EMBL/GenBank/DDBJ databases">
        <authorList>
            <person name="Li J."/>
        </authorList>
    </citation>
    <scope>NUCLEOTIDE SEQUENCE [LARGE SCALE GENOMIC DNA]</scope>
    <source>
        <strain evidence="2">2184</strain>
    </source>
</reference>
<accession>A0A2S0WCZ3</accession>